<accession>A0A292PTV8</accession>
<proteinExistence type="predicted"/>
<dbReference type="EMBL" id="LN891032">
    <property type="protein sequence ID" value="CUS11042.1"/>
    <property type="molecule type" value="Genomic_DNA"/>
</dbReference>
<gene>
    <name evidence="1" type="ORF">GSTUAT00004840001</name>
</gene>
<dbReference type="AlphaFoldDB" id="A0A292PTV8"/>
<keyword evidence="2" id="KW-1185">Reference proteome</keyword>
<name>A0A292PTV8_9PEZI</name>
<reference evidence="1" key="1">
    <citation type="submission" date="2015-10" db="EMBL/GenBank/DDBJ databases">
        <authorList>
            <person name="Regsiter A."/>
            <person name="william w."/>
        </authorList>
    </citation>
    <scope>NUCLEOTIDE SEQUENCE</scope>
    <source>
        <strain evidence="1">Montdore</strain>
    </source>
</reference>
<sequence>MDVGTGTGIWSIYIADHIQLNWYIFISSSAVQTGDYFSYGPSQLQVSS</sequence>
<dbReference type="Proteomes" id="UP001412239">
    <property type="component" value="Unassembled WGS sequence"/>
</dbReference>
<evidence type="ECO:0000313" key="1">
    <source>
        <dbReference type="EMBL" id="CUS11042.1"/>
    </source>
</evidence>
<protein>
    <submittedName>
        <fullName evidence="1">Uncharacterized protein</fullName>
    </submittedName>
</protein>
<evidence type="ECO:0000313" key="2">
    <source>
        <dbReference type="Proteomes" id="UP001412239"/>
    </source>
</evidence>
<organism evidence="1 2">
    <name type="scientific">Tuber aestivum</name>
    <name type="common">summer truffle</name>
    <dbReference type="NCBI Taxonomy" id="59557"/>
    <lineage>
        <taxon>Eukaryota</taxon>
        <taxon>Fungi</taxon>
        <taxon>Dikarya</taxon>
        <taxon>Ascomycota</taxon>
        <taxon>Pezizomycotina</taxon>
        <taxon>Pezizomycetes</taxon>
        <taxon>Pezizales</taxon>
        <taxon>Tuberaceae</taxon>
        <taxon>Tuber</taxon>
    </lineage>
</organism>